<dbReference type="Proteomes" id="UP000886998">
    <property type="component" value="Unassembled WGS sequence"/>
</dbReference>
<dbReference type="OrthoDB" id="8197165at2759"/>
<protein>
    <submittedName>
        <fullName evidence="1">Uncharacterized protein</fullName>
    </submittedName>
</protein>
<sequence>MHAKGKYRENFGPNGDFWWMLLALKPQMMTMLLKNSSGAPVIASSIKEIDEIVIRKLHLVMTTIACGHKNDAQKFKEFCLAPAKFATWPSVDSYVLGFPRWESRMIEEIQSRKDKSPASNFLKELRIFLKWSKH</sequence>
<proteinExistence type="predicted"/>
<evidence type="ECO:0000313" key="2">
    <source>
        <dbReference type="Proteomes" id="UP000886998"/>
    </source>
</evidence>
<keyword evidence="2" id="KW-1185">Reference proteome</keyword>
<evidence type="ECO:0000313" key="1">
    <source>
        <dbReference type="EMBL" id="GFS34494.1"/>
    </source>
</evidence>
<dbReference type="EMBL" id="BMAV01024594">
    <property type="protein sequence ID" value="GFS34494.1"/>
    <property type="molecule type" value="Genomic_DNA"/>
</dbReference>
<accession>A0A8X6I8F4</accession>
<dbReference type="AlphaFoldDB" id="A0A8X6I8F4"/>
<reference evidence="1" key="1">
    <citation type="submission" date="2020-08" db="EMBL/GenBank/DDBJ databases">
        <title>Multicomponent nature underlies the extraordinary mechanical properties of spider dragline silk.</title>
        <authorList>
            <person name="Kono N."/>
            <person name="Nakamura H."/>
            <person name="Mori M."/>
            <person name="Yoshida Y."/>
            <person name="Ohtoshi R."/>
            <person name="Malay A.D."/>
            <person name="Moran D.A.P."/>
            <person name="Tomita M."/>
            <person name="Numata K."/>
            <person name="Arakawa K."/>
        </authorList>
    </citation>
    <scope>NUCLEOTIDE SEQUENCE</scope>
</reference>
<organism evidence="1 2">
    <name type="scientific">Trichonephila inaurata madagascariensis</name>
    <dbReference type="NCBI Taxonomy" id="2747483"/>
    <lineage>
        <taxon>Eukaryota</taxon>
        <taxon>Metazoa</taxon>
        <taxon>Ecdysozoa</taxon>
        <taxon>Arthropoda</taxon>
        <taxon>Chelicerata</taxon>
        <taxon>Arachnida</taxon>
        <taxon>Araneae</taxon>
        <taxon>Araneomorphae</taxon>
        <taxon>Entelegynae</taxon>
        <taxon>Araneoidea</taxon>
        <taxon>Nephilidae</taxon>
        <taxon>Trichonephila</taxon>
        <taxon>Trichonephila inaurata</taxon>
    </lineage>
</organism>
<name>A0A8X6I8F4_9ARAC</name>
<gene>
    <name evidence="1" type="ORF">TNIN_397791</name>
</gene>
<comment type="caution">
    <text evidence="1">The sequence shown here is derived from an EMBL/GenBank/DDBJ whole genome shotgun (WGS) entry which is preliminary data.</text>
</comment>